<evidence type="ECO:0008006" key="3">
    <source>
        <dbReference type="Google" id="ProtNLM"/>
    </source>
</evidence>
<accession>A0A3S5DPN6</accession>
<dbReference type="RefSeq" id="WP_126355935.1">
    <property type="nucleotide sequence ID" value="NZ_LR134201.1"/>
</dbReference>
<gene>
    <name evidence="1" type="ORF">NCTC11466_01857</name>
</gene>
<reference evidence="1 2" key="1">
    <citation type="submission" date="2018-12" db="EMBL/GenBank/DDBJ databases">
        <authorList>
            <consortium name="Pathogen Informatics"/>
        </authorList>
    </citation>
    <scope>NUCLEOTIDE SEQUENCE [LARGE SCALE GENOMIC DNA]</scope>
    <source>
        <strain evidence="1 2">NCTC11466</strain>
    </source>
</reference>
<dbReference type="KEGG" id="clap:NCTC11466_01857"/>
<evidence type="ECO:0000313" key="1">
    <source>
        <dbReference type="EMBL" id="VEB96858.1"/>
    </source>
</evidence>
<organism evidence="1 2">
    <name type="scientific">Cedecea lapagei</name>
    <dbReference type="NCBI Taxonomy" id="158823"/>
    <lineage>
        <taxon>Bacteria</taxon>
        <taxon>Pseudomonadati</taxon>
        <taxon>Pseudomonadota</taxon>
        <taxon>Gammaproteobacteria</taxon>
        <taxon>Enterobacterales</taxon>
        <taxon>Enterobacteriaceae</taxon>
        <taxon>Cedecea</taxon>
    </lineage>
</organism>
<evidence type="ECO:0000313" key="2">
    <source>
        <dbReference type="Proteomes" id="UP000274122"/>
    </source>
</evidence>
<sequence length="169" mass="19773">MGDILIIEDDMEFNCDFEHISKANEFIAMLQNRDWDVAMLAGNYFNVQPLKCNRILLKIIHAFCACAYLVNRNYRAKLIEILAEAVSLLDTKAEQRYAIDSYWTKFMPDGNWLGLYPCLGHQKADYSDIQKYYVNYQHLFYKPLSKIQTDLYCPAGKQGCISTCYYRGW</sequence>
<dbReference type="Proteomes" id="UP000274122">
    <property type="component" value="Chromosome"/>
</dbReference>
<keyword evidence="2" id="KW-1185">Reference proteome</keyword>
<proteinExistence type="predicted"/>
<dbReference type="OrthoDB" id="215285at2"/>
<protein>
    <recommendedName>
        <fullName evidence="3">Glycosyltransferase family 25 (LPS biosynthesis protein)</fullName>
    </recommendedName>
</protein>
<dbReference type="EMBL" id="LR134201">
    <property type="protein sequence ID" value="VEB96858.1"/>
    <property type="molecule type" value="Genomic_DNA"/>
</dbReference>
<name>A0A3S5DPN6_9ENTR</name>
<dbReference type="AlphaFoldDB" id="A0A3S5DPN6"/>